<evidence type="ECO:0000256" key="4">
    <source>
        <dbReference type="ARBA" id="ARBA00022801"/>
    </source>
</evidence>
<dbReference type="PANTHER" id="PTHR30480">
    <property type="entry name" value="BETA-HEXOSAMINIDASE-RELATED"/>
    <property type="match status" value="1"/>
</dbReference>
<comment type="catalytic activity">
    <reaction evidence="1">
        <text>Hydrolysis of terminal non-reducing N-acetyl-D-hexosamine residues in N-acetyl-beta-D-hexosaminides.</text>
        <dbReference type="EC" id="3.2.1.52"/>
    </reaction>
</comment>
<keyword evidence="5" id="KW-0326">Glycosidase</keyword>
<dbReference type="InterPro" id="IPR001764">
    <property type="entry name" value="Glyco_hydro_3_N"/>
</dbReference>
<dbReference type="GO" id="GO:0009254">
    <property type="term" value="P:peptidoglycan turnover"/>
    <property type="evidence" value="ECO:0007669"/>
    <property type="project" value="TreeGrafter"/>
</dbReference>
<evidence type="ECO:0000256" key="6">
    <source>
        <dbReference type="SAM" id="MobiDB-lite"/>
    </source>
</evidence>
<accession>A0A921EMZ0</accession>
<dbReference type="InterPro" id="IPR017853">
    <property type="entry name" value="GH"/>
</dbReference>
<comment type="similarity">
    <text evidence="2">Belongs to the glycosyl hydrolase 3 family.</text>
</comment>
<gene>
    <name evidence="9" type="ORF">K8V15_00800</name>
</gene>
<dbReference type="GO" id="GO:0005975">
    <property type="term" value="P:carbohydrate metabolic process"/>
    <property type="evidence" value="ECO:0007669"/>
    <property type="project" value="InterPro"/>
</dbReference>
<feature type="signal peptide" evidence="7">
    <location>
        <begin position="1"/>
        <end position="24"/>
    </location>
</feature>
<feature type="chain" id="PRO_5039413807" description="beta-N-acetylhexosaminidase" evidence="7">
    <location>
        <begin position="25"/>
        <end position="407"/>
    </location>
</feature>
<dbReference type="GO" id="GO:0004563">
    <property type="term" value="F:beta-N-acetylhexosaminidase activity"/>
    <property type="evidence" value="ECO:0007669"/>
    <property type="project" value="UniProtKB-EC"/>
</dbReference>
<reference evidence="9" key="1">
    <citation type="journal article" date="2021" name="PeerJ">
        <title>Extensive microbial diversity within the chicken gut microbiome revealed by metagenomics and culture.</title>
        <authorList>
            <person name="Gilroy R."/>
            <person name="Ravi A."/>
            <person name="Getino M."/>
            <person name="Pursley I."/>
            <person name="Horton D.L."/>
            <person name="Alikhan N.F."/>
            <person name="Baker D."/>
            <person name="Gharbi K."/>
            <person name="Hall N."/>
            <person name="Watson M."/>
            <person name="Adriaenssens E.M."/>
            <person name="Foster-Nyarko E."/>
            <person name="Jarju S."/>
            <person name="Secka A."/>
            <person name="Antonio M."/>
            <person name="Oren A."/>
            <person name="Chaudhuri R.R."/>
            <person name="La Ragione R."/>
            <person name="Hildebrand F."/>
            <person name="Pallen M.J."/>
        </authorList>
    </citation>
    <scope>NUCLEOTIDE SEQUENCE</scope>
    <source>
        <strain evidence="9">ChiGjej3B3-7470</strain>
    </source>
</reference>
<proteinExistence type="inferred from homology"/>
<feature type="compositionally biased region" description="Low complexity" evidence="6">
    <location>
        <begin position="31"/>
        <end position="54"/>
    </location>
</feature>
<dbReference type="EMBL" id="DYZF01000022">
    <property type="protein sequence ID" value="HJE50520.1"/>
    <property type="molecule type" value="Genomic_DNA"/>
</dbReference>
<evidence type="ECO:0000313" key="9">
    <source>
        <dbReference type="EMBL" id="HJE50520.1"/>
    </source>
</evidence>
<keyword evidence="4 9" id="KW-0378">Hydrolase</keyword>
<dbReference type="Gene3D" id="3.20.20.300">
    <property type="entry name" value="Glycoside hydrolase, family 3, N-terminal domain"/>
    <property type="match status" value="1"/>
</dbReference>
<evidence type="ECO:0000256" key="1">
    <source>
        <dbReference type="ARBA" id="ARBA00001231"/>
    </source>
</evidence>
<protein>
    <recommendedName>
        <fullName evidence="3">beta-N-acetylhexosaminidase</fullName>
        <ecNumber evidence="3">3.2.1.52</ecNumber>
    </recommendedName>
</protein>
<organism evidence="9 10">
    <name type="scientific">Tessaracoccus flavescens</name>
    <dbReference type="NCBI Taxonomy" id="399497"/>
    <lineage>
        <taxon>Bacteria</taxon>
        <taxon>Bacillati</taxon>
        <taxon>Actinomycetota</taxon>
        <taxon>Actinomycetes</taxon>
        <taxon>Propionibacteriales</taxon>
        <taxon>Propionibacteriaceae</taxon>
        <taxon>Tessaracoccus</taxon>
    </lineage>
</organism>
<name>A0A921EMZ0_9ACTN</name>
<dbReference type="InterPro" id="IPR050226">
    <property type="entry name" value="NagZ_Beta-hexosaminidase"/>
</dbReference>
<dbReference type="AlphaFoldDB" id="A0A921EMZ0"/>
<feature type="region of interest" description="Disordered" evidence="6">
    <location>
        <begin position="26"/>
        <end position="54"/>
    </location>
</feature>
<keyword evidence="7" id="KW-0732">Signal</keyword>
<dbReference type="InterPro" id="IPR036962">
    <property type="entry name" value="Glyco_hydro_3_N_sf"/>
</dbReference>
<evidence type="ECO:0000256" key="7">
    <source>
        <dbReference type="SAM" id="SignalP"/>
    </source>
</evidence>
<dbReference type="PANTHER" id="PTHR30480:SF13">
    <property type="entry name" value="BETA-HEXOSAMINIDASE"/>
    <property type="match status" value="1"/>
</dbReference>
<evidence type="ECO:0000256" key="2">
    <source>
        <dbReference type="ARBA" id="ARBA00005336"/>
    </source>
</evidence>
<evidence type="ECO:0000256" key="5">
    <source>
        <dbReference type="ARBA" id="ARBA00023295"/>
    </source>
</evidence>
<sequence length="407" mass="41493">MRRSLTALALIAVGATACAPYQMATPPARGTASTAESTVDSSSPSASAESSVEESAAGQIESIASCRAAADALPEAQRIGQLFMVGVSTGGLDESTRSAISMGSVGSVVLLGSSTASRDDIQMLTASLTSLGTVDAPMLVAVDQEGGTVQRLKGVGFEPIPSAVEQGKLADGELRDAAAVWGEQLREAGVHYDLAPVGDVVPAAKQRTNAPVGKLKRNYGNDAASVTRSVVEFVEGMQDAGIATSVKHFPGLGEVVTNTDFGAAQDTVTTADSPNLEPFRAAIEAGVDSVMVSSAVFENIDPKNEGVFSSVVITDLLRGDLGYDGVVIADDLGAAKSVRDVSPGDRALRFFDAGGDLVINANPAIMGDMISATAERVAADVDFAERVSASAARVLALKAAAGLVDCD</sequence>
<dbReference type="PROSITE" id="PS51257">
    <property type="entry name" value="PROKAR_LIPOPROTEIN"/>
    <property type="match status" value="1"/>
</dbReference>
<feature type="domain" description="Glycoside hydrolase family 3 N-terminal" evidence="8">
    <location>
        <begin position="77"/>
        <end position="396"/>
    </location>
</feature>
<evidence type="ECO:0000313" key="10">
    <source>
        <dbReference type="Proteomes" id="UP000712713"/>
    </source>
</evidence>
<dbReference type="Pfam" id="PF00933">
    <property type="entry name" value="Glyco_hydro_3"/>
    <property type="match status" value="1"/>
</dbReference>
<evidence type="ECO:0000256" key="3">
    <source>
        <dbReference type="ARBA" id="ARBA00012663"/>
    </source>
</evidence>
<reference evidence="9" key="2">
    <citation type="submission" date="2021-09" db="EMBL/GenBank/DDBJ databases">
        <authorList>
            <person name="Gilroy R."/>
        </authorList>
    </citation>
    <scope>NUCLEOTIDE SEQUENCE</scope>
    <source>
        <strain evidence="9">ChiGjej3B3-7470</strain>
    </source>
</reference>
<dbReference type="Proteomes" id="UP000712713">
    <property type="component" value="Unassembled WGS sequence"/>
</dbReference>
<comment type="caution">
    <text evidence="9">The sequence shown here is derived from an EMBL/GenBank/DDBJ whole genome shotgun (WGS) entry which is preliminary data.</text>
</comment>
<evidence type="ECO:0000259" key="8">
    <source>
        <dbReference type="Pfam" id="PF00933"/>
    </source>
</evidence>
<dbReference type="EC" id="3.2.1.52" evidence="3"/>
<dbReference type="SUPFAM" id="SSF51445">
    <property type="entry name" value="(Trans)glycosidases"/>
    <property type="match status" value="1"/>
</dbReference>